<dbReference type="STRING" id="1391627.SAMN05216464_101631"/>
<evidence type="ECO:0000256" key="1">
    <source>
        <dbReference type="ARBA" id="ARBA00009580"/>
    </source>
</evidence>
<keyword evidence="2" id="KW-0732">Signal</keyword>
<dbReference type="Proteomes" id="UP000199072">
    <property type="component" value="Unassembled WGS sequence"/>
</dbReference>
<dbReference type="PANTHER" id="PTHR31126:SF1">
    <property type="entry name" value="TYROSINE SPECIFIC PROTEIN PHOSPHATASES DOMAIN-CONTAINING PROTEIN"/>
    <property type="match status" value="1"/>
</dbReference>
<evidence type="ECO:0000256" key="2">
    <source>
        <dbReference type="SAM" id="SignalP"/>
    </source>
</evidence>
<feature type="chain" id="PRO_5011626129" evidence="2">
    <location>
        <begin position="22"/>
        <end position="270"/>
    </location>
</feature>
<dbReference type="GO" id="GO:0004721">
    <property type="term" value="F:phosphoprotein phosphatase activity"/>
    <property type="evidence" value="ECO:0007669"/>
    <property type="project" value="InterPro"/>
</dbReference>
<dbReference type="PANTHER" id="PTHR31126">
    <property type="entry name" value="TYROSINE-PROTEIN PHOSPHATASE"/>
    <property type="match status" value="1"/>
</dbReference>
<proteinExistence type="inferred from homology"/>
<evidence type="ECO:0000313" key="4">
    <source>
        <dbReference type="Proteomes" id="UP000199072"/>
    </source>
</evidence>
<dbReference type="InterPro" id="IPR016130">
    <property type="entry name" value="Tyr_Pase_AS"/>
</dbReference>
<gene>
    <name evidence="3" type="ORF">SAMN05216464_101631</name>
</gene>
<protein>
    <submittedName>
        <fullName evidence="3">Protein-tyrosine phosphatase</fullName>
    </submittedName>
</protein>
<dbReference type="RefSeq" id="WP_091144099.1">
    <property type="nucleotide sequence ID" value="NZ_FNAI01000001.1"/>
</dbReference>
<evidence type="ECO:0000313" key="3">
    <source>
        <dbReference type="EMBL" id="SDD40058.1"/>
    </source>
</evidence>
<comment type="similarity">
    <text evidence="1">Belongs to the protein-tyrosine phosphatase family.</text>
</comment>
<dbReference type="InterPro" id="IPR029021">
    <property type="entry name" value="Prot-tyrosine_phosphatase-like"/>
</dbReference>
<sequence>MKKLHLLLAALCFAGSTQAQIADSAQRKVNLQGAINFRDLGGYSTADGHHVKWGKIYRSADLSKLTDNDLAELAKRNIAYDVDLRGTQESQMAPDRVNPNTDYILCPAGSENVGNMMSSMRTVKNGDSILTAFYSNTAPLADRYKPFFGKLLNMPADKSLVFHCTAGKDRTGIGAALFLYSLGVPYDTILSDYEATNYYRKAESESGIKKMAAMGINAETAKSVSSAKKVYLDATFAAITKQYGSVDSYLKNQIGLTDKDIKTLKAKYLE</sequence>
<dbReference type="InterPro" id="IPR026893">
    <property type="entry name" value="Tyr/Ser_Pase_IphP-type"/>
</dbReference>
<dbReference type="SUPFAM" id="SSF52799">
    <property type="entry name" value="(Phosphotyrosine protein) phosphatases II"/>
    <property type="match status" value="1"/>
</dbReference>
<accession>A0A1G6UF93</accession>
<organism evidence="3 4">
    <name type="scientific">Mucilaginibacter pineti</name>
    <dbReference type="NCBI Taxonomy" id="1391627"/>
    <lineage>
        <taxon>Bacteria</taxon>
        <taxon>Pseudomonadati</taxon>
        <taxon>Bacteroidota</taxon>
        <taxon>Sphingobacteriia</taxon>
        <taxon>Sphingobacteriales</taxon>
        <taxon>Sphingobacteriaceae</taxon>
        <taxon>Mucilaginibacter</taxon>
    </lineage>
</organism>
<dbReference type="AlphaFoldDB" id="A0A1G6UF93"/>
<dbReference type="OrthoDB" id="1188001at2"/>
<feature type="signal peptide" evidence="2">
    <location>
        <begin position="1"/>
        <end position="21"/>
    </location>
</feature>
<keyword evidence="4" id="KW-1185">Reference proteome</keyword>
<reference evidence="3 4" key="1">
    <citation type="submission" date="2016-10" db="EMBL/GenBank/DDBJ databases">
        <authorList>
            <person name="de Groot N.N."/>
        </authorList>
    </citation>
    <scope>NUCLEOTIDE SEQUENCE [LARGE SCALE GENOMIC DNA]</scope>
    <source>
        <strain evidence="3 4">47C3B</strain>
    </source>
</reference>
<dbReference type="PROSITE" id="PS00383">
    <property type="entry name" value="TYR_PHOSPHATASE_1"/>
    <property type="match status" value="1"/>
</dbReference>
<dbReference type="Pfam" id="PF13350">
    <property type="entry name" value="Y_phosphatase3"/>
    <property type="match status" value="1"/>
</dbReference>
<dbReference type="EMBL" id="FNAI01000001">
    <property type="protein sequence ID" value="SDD40058.1"/>
    <property type="molecule type" value="Genomic_DNA"/>
</dbReference>
<dbReference type="Gene3D" id="3.90.190.10">
    <property type="entry name" value="Protein tyrosine phosphatase superfamily"/>
    <property type="match status" value="1"/>
</dbReference>
<name>A0A1G6UF93_9SPHI</name>